<protein>
    <submittedName>
        <fullName evidence="1">Ester cyclase</fullName>
    </submittedName>
</protein>
<gene>
    <name evidence="1" type="ordered locus">Mtc_2330</name>
</gene>
<organism evidence="1 2">
    <name type="scientific">Methanocella conradii (strain DSM 24694 / JCM 17849 / CGMCC 1.5162 / HZ254)</name>
    <dbReference type="NCBI Taxonomy" id="1041930"/>
    <lineage>
        <taxon>Archaea</taxon>
        <taxon>Methanobacteriati</taxon>
        <taxon>Methanobacteriota</taxon>
        <taxon>Stenosarchaea group</taxon>
        <taxon>Methanomicrobia</taxon>
        <taxon>Methanocellales</taxon>
        <taxon>Methanocellaceae</taxon>
        <taxon>Methanocella</taxon>
    </lineage>
</organism>
<dbReference type="SUPFAM" id="SSF54427">
    <property type="entry name" value="NTF2-like"/>
    <property type="match status" value="1"/>
</dbReference>
<dbReference type="RefSeq" id="WP_014406894.1">
    <property type="nucleotide sequence ID" value="NC_017034.1"/>
</dbReference>
<reference evidence="1 2" key="1">
    <citation type="journal article" date="2012" name="J. Bacteriol.">
        <title>Complete genome sequence of a thermophilic methanogen, Methanocella conradii HZ254, isolated from Chinese rice field soil.</title>
        <authorList>
            <person name="Lu Z."/>
            <person name="Lu Y."/>
        </authorList>
    </citation>
    <scope>NUCLEOTIDE SEQUENCE [LARGE SCALE GENOMIC DNA]</scope>
    <source>
        <strain evidence="2">DSM 24694 / JCM 17849 / CGMCC 1.5162 / HZ254</strain>
    </source>
</reference>
<proteinExistence type="predicted"/>
<dbReference type="PANTHER" id="PTHR38436:SF1">
    <property type="entry name" value="ESTER CYCLASE"/>
    <property type="match status" value="1"/>
</dbReference>
<dbReference type="InterPro" id="IPR009959">
    <property type="entry name" value="Cyclase_SnoaL-like"/>
</dbReference>
<dbReference type="Proteomes" id="UP000005233">
    <property type="component" value="Chromosome"/>
</dbReference>
<dbReference type="Gene3D" id="3.10.450.50">
    <property type="match status" value="1"/>
</dbReference>
<evidence type="ECO:0000313" key="1">
    <source>
        <dbReference type="EMBL" id="AFD01063.1"/>
    </source>
</evidence>
<dbReference type="PANTHER" id="PTHR38436">
    <property type="entry name" value="POLYKETIDE CYCLASE SNOAL-LIKE DOMAIN"/>
    <property type="match status" value="1"/>
</dbReference>
<name>H8I4W9_METCZ</name>
<sequence>MAMYHEEMRQNDKNKAYVRRFYEDYYNNGRLEAIDDMFSPSYVHHTPEVLEGKMDYEEYREHMLSLSRAFPHMKVAVEDQVAENDKVATRFTMYGIQEGDLPGIPARGKEIKVAAITIFRLENGKISEGWEIYDSLDMALQLGVAQVTSTLRKGPQKKGYYLGWSEYNV</sequence>
<dbReference type="KEGG" id="mez:Mtc_2330"/>
<dbReference type="InterPro" id="IPR032710">
    <property type="entry name" value="NTF2-like_dom_sf"/>
</dbReference>
<dbReference type="AlphaFoldDB" id="H8I4W9"/>
<accession>H8I4W9</accession>
<dbReference type="GeneID" id="11972505"/>
<dbReference type="HOGENOM" id="CLU_100997_5_1_2"/>
<evidence type="ECO:0000313" key="2">
    <source>
        <dbReference type="Proteomes" id="UP000005233"/>
    </source>
</evidence>
<dbReference type="eggNOG" id="arCOG06513">
    <property type="taxonomic scope" value="Archaea"/>
</dbReference>
<dbReference type="Pfam" id="PF07366">
    <property type="entry name" value="SnoaL"/>
    <property type="match status" value="1"/>
</dbReference>
<dbReference type="EMBL" id="CP003243">
    <property type="protein sequence ID" value="AFD01063.1"/>
    <property type="molecule type" value="Genomic_DNA"/>
</dbReference>
<keyword evidence="2" id="KW-1185">Reference proteome</keyword>
<dbReference type="GO" id="GO:0030638">
    <property type="term" value="P:polyketide metabolic process"/>
    <property type="evidence" value="ECO:0007669"/>
    <property type="project" value="InterPro"/>
</dbReference>
<dbReference type="STRING" id="1041930.Mtc_2330"/>